<keyword evidence="1" id="KW-0472">Membrane</keyword>
<gene>
    <name evidence="2" type="ORF">J4D97_22850</name>
</gene>
<accession>A0ABS3TJB7</accession>
<protein>
    <submittedName>
        <fullName evidence="2">DUF4134 domain-containing protein</fullName>
    </submittedName>
</protein>
<name>A0ABS3TJB7_9BACT</name>
<comment type="caution">
    <text evidence="2">The sequence shown here is derived from an EMBL/GenBank/DDBJ whole genome shotgun (WGS) entry which is preliminary data.</text>
</comment>
<feature type="transmembrane region" description="Helical" evidence="1">
    <location>
        <begin position="102"/>
        <end position="124"/>
    </location>
</feature>
<evidence type="ECO:0000313" key="2">
    <source>
        <dbReference type="EMBL" id="MBO3273503.1"/>
    </source>
</evidence>
<dbReference type="RefSeq" id="WP_208309612.1">
    <property type="nucleotide sequence ID" value="NZ_JAGETX010000064.1"/>
</dbReference>
<evidence type="ECO:0000313" key="3">
    <source>
        <dbReference type="Proteomes" id="UP000670527"/>
    </source>
</evidence>
<dbReference type="InterPro" id="IPR025408">
    <property type="entry name" value="DUF4134"/>
</dbReference>
<dbReference type="Proteomes" id="UP000670527">
    <property type="component" value="Unassembled WGS sequence"/>
</dbReference>
<sequence>MKNVARSARKQAAYKNKVEAGKKALIQTLLVAVVLVGVTTVANAQGGAAGGAAAINEATTQVTSYFDPATKLIYAIGAVVGLVGGVKVYGKWNSGDQDTQKTAMSWFGSCIFLVIIATVLRAFFL</sequence>
<reference evidence="2 3" key="1">
    <citation type="submission" date="2021-03" db="EMBL/GenBank/DDBJ databases">
        <authorList>
            <person name="Kim M.K."/>
        </authorList>
    </citation>
    <scope>NUCLEOTIDE SEQUENCE [LARGE SCALE GENOMIC DNA]</scope>
    <source>
        <strain evidence="2 3">BT507</strain>
    </source>
</reference>
<dbReference type="Pfam" id="PF13572">
    <property type="entry name" value="DUF4134"/>
    <property type="match status" value="1"/>
</dbReference>
<dbReference type="EMBL" id="JAGETX010000064">
    <property type="protein sequence ID" value="MBO3273503.1"/>
    <property type="molecule type" value="Genomic_DNA"/>
</dbReference>
<proteinExistence type="predicted"/>
<keyword evidence="1" id="KW-0812">Transmembrane</keyword>
<organism evidence="2 3">
    <name type="scientific">Hymenobacter defluvii</name>
    <dbReference type="NCBI Taxonomy" id="2054411"/>
    <lineage>
        <taxon>Bacteria</taxon>
        <taxon>Pseudomonadati</taxon>
        <taxon>Bacteroidota</taxon>
        <taxon>Cytophagia</taxon>
        <taxon>Cytophagales</taxon>
        <taxon>Hymenobacteraceae</taxon>
        <taxon>Hymenobacter</taxon>
    </lineage>
</organism>
<feature type="transmembrane region" description="Helical" evidence="1">
    <location>
        <begin position="72"/>
        <end position="90"/>
    </location>
</feature>
<keyword evidence="3" id="KW-1185">Reference proteome</keyword>
<evidence type="ECO:0000256" key="1">
    <source>
        <dbReference type="SAM" id="Phobius"/>
    </source>
</evidence>
<keyword evidence="1" id="KW-1133">Transmembrane helix</keyword>